<evidence type="ECO:0000256" key="1">
    <source>
        <dbReference type="ARBA" id="ARBA00011073"/>
    </source>
</evidence>
<feature type="region of interest" description="Disordered" evidence="6">
    <location>
        <begin position="574"/>
        <end position="617"/>
    </location>
</feature>
<dbReference type="Proteomes" id="UP000193144">
    <property type="component" value="Unassembled WGS sequence"/>
</dbReference>
<dbReference type="InterPro" id="IPR023828">
    <property type="entry name" value="Peptidase_S8_Ser-AS"/>
</dbReference>
<comment type="caution">
    <text evidence="9">The sequence shown here is derived from an EMBL/GenBank/DDBJ whole genome shotgun (WGS) entry which is preliminary data.</text>
</comment>
<keyword evidence="7" id="KW-0732">Signal</keyword>
<dbReference type="STRING" id="1231657.A0A1Y1ZC36"/>
<name>A0A1Y1ZC36_9PLEO</name>
<dbReference type="SUPFAM" id="SSF52743">
    <property type="entry name" value="Subtilisin-like"/>
    <property type="match status" value="1"/>
</dbReference>
<dbReference type="PANTHER" id="PTHR43806">
    <property type="entry name" value="PEPTIDASE S8"/>
    <property type="match status" value="1"/>
</dbReference>
<gene>
    <name evidence="9" type="ORF">BCR34DRAFT_570573</name>
</gene>
<evidence type="ECO:0000256" key="2">
    <source>
        <dbReference type="ARBA" id="ARBA00022670"/>
    </source>
</evidence>
<feature type="region of interest" description="Disordered" evidence="6">
    <location>
        <begin position="39"/>
        <end position="73"/>
    </location>
</feature>
<evidence type="ECO:0000256" key="4">
    <source>
        <dbReference type="ARBA" id="ARBA00022825"/>
    </source>
</evidence>
<evidence type="ECO:0000256" key="7">
    <source>
        <dbReference type="SAM" id="SignalP"/>
    </source>
</evidence>
<dbReference type="OrthoDB" id="3946663at2759"/>
<accession>A0A1Y1ZC36</accession>
<keyword evidence="3 5" id="KW-0378">Hydrolase</keyword>
<dbReference type="InterPro" id="IPR050131">
    <property type="entry name" value="Peptidase_S8_subtilisin-like"/>
</dbReference>
<keyword evidence="2 5" id="KW-0645">Protease</keyword>
<proteinExistence type="inferred from homology"/>
<feature type="active site" description="Charge relay system" evidence="5">
    <location>
        <position position="456"/>
    </location>
</feature>
<dbReference type="PRINTS" id="PR00723">
    <property type="entry name" value="SUBTILISIN"/>
</dbReference>
<dbReference type="Gene3D" id="3.40.50.200">
    <property type="entry name" value="Peptidase S8/S53 domain"/>
    <property type="match status" value="1"/>
</dbReference>
<sequence>MVHVSRGALVALAVFFTHISGGHAQAGQTFDVRKMPETNEQLGQPEPRNLPVSTGSSSTTTESSKRQDDNTARPYLLSTVDGVSMDDFKNFQGQPPLAGKEGDVISFPNIPWISCQYINLTSADADEVRKNPIIAFIEPITEDDGAALVLPRTNQGTEKLGKRALPQSLNQRDESQSHLGLLAARNQKNDPTKLPNYVFEPSLGKGQTIYVIDTGYRKTHQEFDTSEREVREFFVGNRFALDPILPPIPDDLKAPEDMTDIDGHGTMTASIAAGYTYGVASLANLVVVKFRAAARNPFNPDNPNFLPRGVMDSALDQAFGFIFSDVVDQRQKNPDPNRRFVINLSYGWITTDHPGKVAIMQRVIAQCKRLDITLVVAAGNDGRFRTLDALTPQGLGGQGNSMITVGGVDKEGKYYIQTVNSNGHGGEVNLYAGAVDVTAAAHNQNDDSSGTFTGTSAAAPAIAGLAAYFFGIPELNGNWHDGTVPDDIKAFMITNSEVRNDNPFHDGDDFPVSPKPDPASLKVPYNLALNQLCDLQAATKRSIFSKRALDPFKSVPGRPIVENGAVTNNDAKNEVCDVHNSGGVPPTPTSTQAPPDPTPTPEPTQAPPPPPPPPPHTASCKVLEQGLGAGKWEVDGSGWGDEASLRAAFGDDTFTFSGGDPFTCTFVSEKSVGDIEKAVRDLSGVSDVTCSS</sequence>
<feature type="active site" description="Charge relay system" evidence="5">
    <location>
        <position position="213"/>
    </location>
</feature>
<feature type="domain" description="Peptidase S8/S53" evidence="8">
    <location>
        <begin position="204"/>
        <end position="497"/>
    </location>
</feature>
<evidence type="ECO:0000256" key="5">
    <source>
        <dbReference type="PROSITE-ProRule" id="PRU01240"/>
    </source>
</evidence>
<dbReference type="PROSITE" id="PS51892">
    <property type="entry name" value="SUBTILASE"/>
    <property type="match status" value="1"/>
</dbReference>
<feature type="compositionally biased region" description="Low complexity" evidence="6">
    <location>
        <begin position="53"/>
        <end position="62"/>
    </location>
</feature>
<dbReference type="InterPro" id="IPR015500">
    <property type="entry name" value="Peptidase_S8_subtilisin-rel"/>
</dbReference>
<feature type="chain" id="PRO_5012214817" evidence="7">
    <location>
        <begin position="25"/>
        <end position="692"/>
    </location>
</feature>
<dbReference type="PROSITE" id="PS00138">
    <property type="entry name" value="SUBTILASE_SER"/>
    <property type="match status" value="1"/>
</dbReference>
<feature type="signal peptide" evidence="7">
    <location>
        <begin position="1"/>
        <end position="24"/>
    </location>
</feature>
<keyword evidence="4 5" id="KW-0720">Serine protease</keyword>
<organism evidence="9 10">
    <name type="scientific">Clohesyomyces aquaticus</name>
    <dbReference type="NCBI Taxonomy" id="1231657"/>
    <lineage>
        <taxon>Eukaryota</taxon>
        <taxon>Fungi</taxon>
        <taxon>Dikarya</taxon>
        <taxon>Ascomycota</taxon>
        <taxon>Pezizomycotina</taxon>
        <taxon>Dothideomycetes</taxon>
        <taxon>Pleosporomycetidae</taxon>
        <taxon>Pleosporales</taxon>
        <taxon>Lindgomycetaceae</taxon>
        <taxon>Clohesyomyces</taxon>
    </lineage>
</organism>
<dbReference type="InterPro" id="IPR000209">
    <property type="entry name" value="Peptidase_S8/S53_dom"/>
</dbReference>
<evidence type="ECO:0000313" key="10">
    <source>
        <dbReference type="Proteomes" id="UP000193144"/>
    </source>
</evidence>
<evidence type="ECO:0000313" key="9">
    <source>
        <dbReference type="EMBL" id="ORY07527.1"/>
    </source>
</evidence>
<feature type="active site" description="Charge relay system" evidence="5">
    <location>
        <position position="264"/>
    </location>
</feature>
<evidence type="ECO:0000256" key="3">
    <source>
        <dbReference type="ARBA" id="ARBA00022801"/>
    </source>
</evidence>
<dbReference type="Pfam" id="PF00082">
    <property type="entry name" value="Peptidase_S8"/>
    <property type="match status" value="1"/>
</dbReference>
<dbReference type="AlphaFoldDB" id="A0A1Y1ZC36"/>
<feature type="compositionally biased region" description="Pro residues" evidence="6">
    <location>
        <begin position="594"/>
        <end position="616"/>
    </location>
</feature>
<dbReference type="PANTHER" id="PTHR43806:SF11">
    <property type="entry name" value="CEREVISIN-RELATED"/>
    <property type="match status" value="1"/>
</dbReference>
<keyword evidence="10" id="KW-1185">Reference proteome</keyword>
<comment type="similarity">
    <text evidence="1 5">Belongs to the peptidase S8 family.</text>
</comment>
<reference evidence="9 10" key="1">
    <citation type="submission" date="2016-07" db="EMBL/GenBank/DDBJ databases">
        <title>Pervasive Adenine N6-methylation of Active Genes in Fungi.</title>
        <authorList>
            <consortium name="DOE Joint Genome Institute"/>
            <person name="Mondo S.J."/>
            <person name="Dannebaum R.O."/>
            <person name="Kuo R.C."/>
            <person name="Labutti K."/>
            <person name="Haridas S."/>
            <person name="Kuo A."/>
            <person name="Salamov A."/>
            <person name="Ahrendt S.R."/>
            <person name="Lipzen A."/>
            <person name="Sullivan W."/>
            <person name="Andreopoulos W.B."/>
            <person name="Clum A."/>
            <person name="Lindquist E."/>
            <person name="Daum C."/>
            <person name="Ramamoorthy G.K."/>
            <person name="Gryganskyi A."/>
            <person name="Culley D."/>
            <person name="Magnuson J.K."/>
            <person name="James T.Y."/>
            <person name="O'Malley M.A."/>
            <person name="Stajich J.E."/>
            <person name="Spatafora J.W."/>
            <person name="Visel A."/>
            <person name="Grigoriev I.V."/>
        </authorList>
    </citation>
    <scope>NUCLEOTIDE SEQUENCE [LARGE SCALE GENOMIC DNA]</scope>
    <source>
        <strain evidence="9 10">CBS 115471</strain>
    </source>
</reference>
<protein>
    <submittedName>
        <fullName evidence="9">Peptidase S8/S53 domain-containing protein</fullName>
    </submittedName>
</protein>
<dbReference type="GO" id="GO:0004252">
    <property type="term" value="F:serine-type endopeptidase activity"/>
    <property type="evidence" value="ECO:0007669"/>
    <property type="project" value="UniProtKB-UniRule"/>
</dbReference>
<dbReference type="EMBL" id="MCFA01000108">
    <property type="protein sequence ID" value="ORY07527.1"/>
    <property type="molecule type" value="Genomic_DNA"/>
</dbReference>
<evidence type="ECO:0000256" key="6">
    <source>
        <dbReference type="SAM" id="MobiDB-lite"/>
    </source>
</evidence>
<dbReference type="GO" id="GO:0006508">
    <property type="term" value="P:proteolysis"/>
    <property type="evidence" value="ECO:0007669"/>
    <property type="project" value="UniProtKB-KW"/>
</dbReference>
<dbReference type="InterPro" id="IPR036852">
    <property type="entry name" value="Peptidase_S8/S53_dom_sf"/>
</dbReference>
<evidence type="ECO:0000259" key="8">
    <source>
        <dbReference type="Pfam" id="PF00082"/>
    </source>
</evidence>